<feature type="transmembrane region" description="Helical" evidence="1">
    <location>
        <begin position="32"/>
        <end position="51"/>
    </location>
</feature>
<reference evidence="2 3" key="1">
    <citation type="submission" date="2019-08" db="EMBL/GenBank/DDBJ databases">
        <title>Archangium and Cystobacter genomes.</title>
        <authorList>
            <person name="Chen I.-C.K."/>
            <person name="Wielgoss S."/>
        </authorList>
    </citation>
    <scope>NUCLEOTIDE SEQUENCE [LARGE SCALE GENOMIC DNA]</scope>
    <source>
        <strain evidence="2 3">Cbm 6</strain>
    </source>
</reference>
<feature type="transmembrane region" description="Helical" evidence="1">
    <location>
        <begin position="63"/>
        <end position="83"/>
    </location>
</feature>
<keyword evidence="1" id="KW-0812">Transmembrane</keyword>
<protein>
    <submittedName>
        <fullName evidence="2">Uncharacterized protein</fullName>
    </submittedName>
</protein>
<keyword evidence="3" id="KW-1185">Reference proteome</keyword>
<dbReference type="Proteomes" id="UP001611383">
    <property type="component" value="Chromosome"/>
</dbReference>
<evidence type="ECO:0000313" key="3">
    <source>
        <dbReference type="Proteomes" id="UP001611383"/>
    </source>
</evidence>
<name>A0ABY9X6Q0_9BACT</name>
<keyword evidence="1" id="KW-1133">Transmembrane helix</keyword>
<dbReference type="EMBL" id="CP043494">
    <property type="protein sequence ID" value="WNG51082.1"/>
    <property type="molecule type" value="Genomic_DNA"/>
</dbReference>
<evidence type="ECO:0000313" key="2">
    <source>
        <dbReference type="EMBL" id="WNG51082.1"/>
    </source>
</evidence>
<keyword evidence="1" id="KW-0472">Membrane</keyword>
<proteinExistence type="predicted"/>
<gene>
    <name evidence="2" type="ORF">F0U60_48360</name>
</gene>
<accession>A0ABY9X6Q0</accession>
<dbReference type="RefSeq" id="WP_395810937.1">
    <property type="nucleotide sequence ID" value="NZ_CP043494.1"/>
</dbReference>
<evidence type="ECO:0000256" key="1">
    <source>
        <dbReference type="SAM" id="Phobius"/>
    </source>
</evidence>
<sequence length="184" mass="20973">MPVESAELEKGWSLTREGDVLRLRWRWYLPDIWWSLLLLAGMAFPIVQVLNGAHVRKGSPESFVAGFAGICFVLAYAILVSLINRTTLEASPRTGIRVRNGPLPSLLLPRTVAMQDIRQLYGRQTGSRTRKGRRFPVYALYVLGRDGSRRRLAGYLLTERQLLFLERALEEHLGLEDWPVSEEP</sequence>
<organism evidence="2 3">
    <name type="scientific">Archangium minus</name>
    <dbReference type="NCBI Taxonomy" id="83450"/>
    <lineage>
        <taxon>Bacteria</taxon>
        <taxon>Pseudomonadati</taxon>
        <taxon>Myxococcota</taxon>
        <taxon>Myxococcia</taxon>
        <taxon>Myxococcales</taxon>
        <taxon>Cystobacterineae</taxon>
        <taxon>Archangiaceae</taxon>
        <taxon>Archangium</taxon>
    </lineage>
</organism>